<comment type="catalytic activity">
    <reaction evidence="1">
        <text>ATP + protein L-histidine = ADP + protein N-phospho-L-histidine.</text>
        <dbReference type="EC" id="2.7.13.3"/>
    </reaction>
</comment>
<keyword evidence="8" id="KW-0902">Two-component regulatory system</keyword>
<comment type="caution">
    <text evidence="11">The sequence shown here is derived from an EMBL/GenBank/DDBJ whole genome shotgun (WGS) entry which is preliminary data.</text>
</comment>
<dbReference type="AlphaFoldDB" id="A0A9X1L1F2"/>
<dbReference type="GO" id="GO:0000160">
    <property type="term" value="P:phosphorelay signal transduction system"/>
    <property type="evidence" value="ECO:0007669"/>
    <property type="project" value="UniProtKB-KW"/>
</dbReference>
<dbReference type="RefSeq" id="WP_225699022.1">
    <property type="nucleotide sequence ID" value="NZ_JAIXNE010000005.1"/>
</dbReference>
<reference evidence="11" key="1">
    <citation type="submission" date="2021-09" db="EMBL/GenBank/DDBJ databases">
        <title>Fulvivirga sp. isolated from coastal sediment.</title>
        <authorList>
            <person name="Yu H."/>
        </authorList>
    </citation>
    <scope>NUCLEOTIDE SEQUENCE</scope>
    <source>
        <strain evidence="11">1062</strain>
    </source>
</reference>
<dbReference type="InterPro" id="IPR004358">
    <property type="entry name" value="Sig_transdc_His_kin-like_C"/>
</dbReference>
<dbReference type="GO" id="GO:0005524">
    <property type="term" value="F:ATP binding"/>
    <property type="evidence" value="ECO:0007669"/>
    <property type="project" value="UniProtKB-KW"/>
</dbReference>
<evidence type="ECO:0000256" key="4">
    <source>
        <dbReference type="ARBA" id="ARBA00022679"/>
    </source>
</evidence>
<evidence type="ECO:0000256" key="7">
    <source>
        <dbReference type="ARBA" id="ARBA00022840"/>
    </source>
</evidence>
<keyword evidence="5" id="KW-0547">Nucleotide-binding</keyword>
<keyword evidence="9" id="KW-1133">Transmembrane helix</keyword>
<dbReference type="SUPFAM" id="SSF55874">
    <property type="entry name" value="ATPase domain of HSP90 chaperone/DNA topoisomerase II/histidine kinase"/>
    <property type="match status" value="1"/>
</dbReference>
<keyword evidence="4" id="KW-0808">Transferase</keyword>
<keyword evidence="12" id="KW-1185">Reference proteome</keyword>
<keyword evidence="6 11" id="KW-0418">Kinase</keyword>
<dbReference type="Gene3D" id="3.30.565.10">
    <property type="entry name" value="Histidine kinase-like ATPase, C-terminal domain"/>
    <property type="match status" value="1"/>
</dbReference>
<dbReference type="EMBL" id="JAIXNE010000005">
    <property type="protein sequence ID" value="MCA6078167.1"/>
    <property type="molecule type" value="Genomic_DNA"/>
</dbReference>
<evidence type="ECO:0000313" key="12">
    <source>
        <dbReference type="Proteomes" id="UP001139409"/>
    </source>
</evidence>
<dbReference type="InterPro" id="IPR036890">
    <property type="entry name" value="HATPase_C_sf"/>
</dbReference>
<evidence type="ECO:0000256" key="9">
    <source>
        <dbReference type="SAM" id="Phobius"/>
    </source>
</evidence>
<keyword evidence="3" id="KW-0597">Phosphoprotein</keyword>
<gene>
    <name evidence="11" type="ORF">LDX50_25065</name>
</gene>
<name>A0A9X1L1F2_9BACT</name>
<evidence type="ECO:0000313" key="11">
    <source>
        <dbReference type="EMBL" id="MCA6078167.1"/>
    </source>
</evidence>
<dbReference type="PANTHER" id="PTHR43065:SF10">
    <property type="entry name" value="PEROXIDE STRESS-ACTIVATED HISTIDINE KINASE MAK3"/>
    <property type="match status" value="1"/>
</dbReference>
<keyword evidence="9" id="KW-0472">Membrane</keyword>
<dbReference type="PROSITE" id="PS50109">
    <property type="entry name" value="HIS_KIN"/>
    <property type="match status" value="1"/>
</dbReference>
<sequence>MAQSPLTTGFDFSQDRSNLKWIVLIFSVLISFGSIFYTNVLIDQLKERETQQIKLYAKALEYTINETMDQDIYFVTDEILIQNNSIPRILISENGEIISYRNIDVDSSLSPADQKKLIYEELEEMRDDYDPIEVVDRDSETNEIVTINYVYYKNSFLLTQLSYYPYVQLSVIAIFGFISYMAFNYSKAAEQNRVWVGLAKETAHQLGTPISSLMAWVEYFKEEASIKDKSLISELDKDIQKLQVITERFSNIGSTPVLKEVDVEELVQSVIDYLRPRISPKVNISIHALTPGITAQLNPPLFEWVIENLCKNAVDAMGGNGEIRIDVLKGSEGRVFIDLSDTGKGIPKSKIKQVFNPGFTTKKRGWGLGLTLAKRIIENYHQGKIFVKSSEENQGTTFRISIWA</sequence>
<evidence type="ECO:0000259" key="10">
    <source>
        <dbReference type="PROSITE" id="PS50109"/>
    </source>
</evidence>
<dbReference type="PRINTS" id="PR00344">
    <property type="entry name" value="BCTRLSENSOR"/>
</dbReference>
<feature type="transmembrane region" description="Helical" evidence="9">
    <location>
        <begin position="163"/>
        <end position="183"/>
    </location>
</feature>
<dbReference type="EC" id="2.7.13.3" evidence="2"/>
<feature type="transmembrane region" description="Helical" evidence="9">
    <location>
        <begin position="21"/>
        <end position="42"/>
    </location>
</feature>
<evidence type="ECO:0000256" key="3">
    <source>
        <dbReference type="ARBA" id="ARBA00022553"/>
    </source>
</evidence>
<feature type="domain" description="Histidine kinase" evidence="10">
    <location>
        <begin position="201"/>
        <end position="404"/>
    </location>
</feature>
<dbReference type="PANTHER" id="PTHR43065">
    <property type="entry name" value="SENSOR HISTIDINE KINASE"/>
    <property type="match status" value="1"/>
</dbReference>
<dbReference type="InterPro" id="IPR005467">
    <property type="entry name" value="His_kinase_dom"/>
</dbReference>
<dbReference type="Pfam" id="PF02518">
    <property type="entry name" value="HATPase_c"/>
    <property type="match status" value="1"/>
</dbReference>
<evidence type="ECO:0000256" key="5">
    <source>
        <dbReference type="ARBA" id="ARBA00022741"/>
    </source>
</evidence>
<dbReference type="InterPro" id="IPR003594">
    <property type="entry name" value="HATPase_dom"/>
</dbReference>
<dbReference type="Proteomes" id="UP001139409">
    <property type="component" value="Unassembled WGS sequence"/>
</dbReference>
<proteinExistence type="predicted"/>
<evidence type="ECO:0000256" key="2">
    <source>
        <dbReference type="ARBA" id="ARBA00012438"/>
    </source>
</evidence>
<evidence type="ECO:0000256" key="8">
    <source>
        <dbReference type="ARBA" id="ARBA00023012"/>
    </source>
</evidence>
<keyword evidence="7" id="KW-0067">ATP-binding</keyword>
<accession>A0A9X1L1F2</accession>
<evidence type="ECO:0000256" key="1">
    <source>
        <dbReference type="ARBA" id="ARBA00000085"/>
    </source>
</evidence>
<evidence type="ECO:0000256" key="6">
    <source>
        <dbReference type="ARBA" id="ARBA00022777"/>
    </source>
</evidence>
<organism evidence="11 12">
    <name type="scientific">Fulvivirga sedimenti</name>
    <dbReference type="NCBI Taxonomy" id="2879465"/>
    <lineage>
        <taxon>Bacteria</taxon>
        <taxon>Pseudomonadati</taxon>
        <taxon>Bacteroidota</taxon>
        <taxon>Cytophagia</taxon>
        <taxon>Cytophagales</taxon>
        <taxon>Fulvivirgaceae</taxon>
        <taxon>Fulvivirga</taxon>
    </lineage>
</organism>
<protein>
    <recommendedName>
        <fullName evidence="2">histidine kinase</fullName>
        <ecNumber evidence="2">2.7.13.3</ecNumber>
    </recommendedName>
</protein>
<keyword evidence="9" id="KW-0812">Transmembrane</keyword>
<dbReference type="GO" id="GO:0004673">
    <property type="term" value="F:protein histidine kinase activity"/>
    <property type="evidence" value="ECO:0007669"/>
    <property type="project" value="UniProtKB-EC"/>
</dbReference>
<dbReference type="SMART" id="SM00387">
    <property type="entry name" value="HATPase_c"/>
    <property type="match status" value="1"/>
</dbReference>